<protein>
    <submittedName>
        <fullName evidence="2">Uncharacterized protein</fullName>
    </submittedName>
</protein>
<keyword evidence="1" id="KW-1133">Transmembrane helix</keyword>
<accession>A0ABS5F765</accession>
<name>A0ABS5F765_9PROT</name>
<sequence>MTDILDGFRPPDQLFWLVCAAFFLAENVRLHSGRRVFLVETMGGAWRLAPPLSGWRLGRRAVTVLHPLLPFLGAVQLPWLGVTPHARRDLRRAERLLAIRRRRLLPYRLLGVTEGLALFLAGPLLTAWHGLGVAFLLVIPVHVTLALCLGVALAAQRRSWNIGWGQIAARVFECLLAPGSLANACRKISLSCPLPDVDGVALATSRPDAAAAAALAHHLPVMIEELEQNGELLGEEADVAARYQDVLGQRKAF</sequence>
<keyword evidence="3" id="KW-1185">Reference proteome</keyword>
<feature type="transmembrane region" description="Helical" evidence="1">
    <location>
        <begin position="64"/>
        <end position="83"/>
    </location>
</feature>
<reference evidence="3" key="1">
    <citation type="journal article" date="2021" name="Syst. Appl. Microbiol.">
        <title>Roseomonas hellenica sp. nov., isolated from roots of wild-growing Alkanna tinctoria.</title>
        <authorList>
            <person name="Rat A."/>
            <person name="Naranjo H.D."/>
            <person name="Lebbe L."/>
            <person name="Cnockaert M."/>
            <person name="Krigas N."/>
            <person name="Grigoriadou K."/>
            <person name="Maloupa E."/>
            <person name="Willems A."/>
        </authorList>
    </citation>
    <scope>NUCLEOTIDE SEQUENCE [LARGE SCALE GENOMIC DNA]</scope>
    <source>
        <strain evidence="3">LMG 31523</strain>
    </source>
</reference>
<evidence type="ECO:0000256" key="1">
    <source>
        <dbReference type="SAM" id="Phobius"/>
    </source>
</evidence>
<dbReference type="RefSeq" id="WP_211856173.1">
    <property type="nucleotide sequence ID" value="NZ_JAAGBB010000056.1"/>
</dbReference>
<organism evidence="2 3">
    <name type="scientific">Plastoroseomonas hellenica</name>
    <dbReference type="NCBI Taxonomy" id="2687306"/>
    <lineage>
        <taxon>Bacteria</taxon>
        <taxon>Pseudomonadati</taxon>
        <taxon>Pseudomonadota</taxon>
        <taxon>Alphaproteobacteria</taxon>
        <taxon>Acetobacterales</taxon>
        <taxon>Acetobacteraceae</taxon>
        <taxon>Plastoroseomonas</taxon>
    </lineage>
</organism>
<keyword evidence="1" id="KW-0472">Membrane</keyword>
<dbReference type="EMBL" id="JAAGBB010000056">
    <property type="protein sequence ID" value="MBR0668399.1"/>
    <property type="molecule type" value="Genomic_DNA"/>
</dbReference>
<evidence type="ECO:0000313" key="3">
    <source>
        <dbReference type="Proteomes" id="UP001196870"/>
    </source>
</evidence>
<feature type="transmembrane region" description="Helical" evidence="1">
    <location>
        <begin position="131"/>
        <end position="155"/>
    </location>
</feature>
<keyword evidence="1" id="KW-0812">Transmembrane</keyword>
<proteinExistence type="predicted"/>
<feature type="transmembrane region" description="Helical" evidence="1">
    <location>
        <begin position="104"/>
        <end position="125"/>
    </location>
</feature>
<comment type="caution">
    <text evidence="2">The sequence shown here is derived from an EMBL/GenBank/DDBJ whole genome shotgun (WGS) entry which is preliminary data.</text>
</comment>
<gene>
    <name evidence="2" type="ORF">GXW71_28865</name>
</gene>
<evidence type="ECO:0000313" key="2">
    <source>
        <dbReference type="EMBL" id="MBR0668399.1"/>
    </source>
</evidence>
<dbReference type="Proteomes" id="UP001196870">
    <property type="component" value="Unassembled WGS sequence"/>
</dbReference>